<feature type="transmembrane region" description="Helical" evidence="2">
    <location>
        <begin position="70"/>
        <end position="90"/>
    </location>
</feature>
<dbReference type="AlphaFoldDB" id="A0A5B7G1Z1"/>
<proteinExistence type="predicted"/>
<evidence type="ECO:0000313" key="3">
    <source>
        <dbReference type="EMBL" id="MPC50494.1"/>
    </source>
</evidence>
<dbReference type="InterPro" id="IPR029034">
    <property type="entry name" value="Cystine-knot_cytokine"/>
</dbReference>
<comment type="caution">
    <text evidence="3">The sequence shown here is derived from an EMBL/GenBank/DDBJ whole genome shotgun (WGS) entry which is preliminary data.</text>
</comment>
<accession>A0A5B7G1Z1</accession>
<protein>
    <submittedName>
        <fullName evidence="3">Bursicon</fullName>
    </submittedName>
</protein>
<keyword evidence="2" id="KW-0472">Membrane</keyword>
<evidence type="ECO:0000256" key="1">
    <source>
        <dbReference type="SAM" id="MobiDB-lite"/>
    </source>
</evidence>
<feature type="compositionally biased region" description="Low complexity" evidence="1">
    <location>
        <begin position="34"/>
        <end position="51"/>
    </location>
</feature>
<reference evidence="3 4" key="1">
    <citation type="submission" date="2019-05" db="EMBL/GenBank/DDBJ databases">
        <title>Another draft genome of Portunus trituberculatus and its Hox gene families provides insights of decapod evolution.</title>
        <authorList>
            <person name="Jeong J.-H."/>
            <person name="Song I."/>
            <person name="Kim S."/>
            <person name="Choi T."/>
            <person name="Kim D."/>
            <person name="Ryu S."/>
            <person name="Kim W."/>
        </authorList>
    </citation>
    <scope>NUCLEOTIDE SEQUENCE [LARGE SCALE GENOMIC DNA]</scope>
    <source>
        <tissue evidence="3">Muscle</tissue>
    </source>
</reference>
<dbReference type="EMBL" id="VSRR010009537">
    <property type="protein sequence ID" value="MPC50494.1"/>
    <property type="molecule type" value="Genomic_DNA"/>
</dbReference>
<dbReference type="OrthoDB" id="6493004at2759"/>
<keyword evidence="2" id="KW-1133">Transmembrane helix</keyword>
<keyword evidence="4" id="KW-1185">Reference proteome</keyword>
<name>A0A5B7G1Z1_PORTR</name>
<evidence type="ECO:0000256" key="2">
    <source>
        <dbReference type="SAM" id="Phobius"/>
    </source>
</evidence>
<dbReference type="Proteomes" id="UP000324222">
    <property type="component" value="Unassembled WGS sequence"/>
</dbReference>
<feature type="region of interest" description="Disordered" evidence="1">
    <location>
        <begin position="33"/>
        <end position="59"/>
    </location>
</feature>
<keyword evidence="2" id="KW-0812">Transmembrane</keyword>
<dbReference type="Gene3D" id="2.10.90.10">
    <property type="entry name" value="Cystine-knot cytokines"/>
    <property type="match status" value="1"/>
</dbReference>
<gene>
    <name evidence="3" type="primary">burs</name>
    <name evidence="3" type="ORF">E2C01_044323</name>
</gene>
<organism evidence="3 4">
    <name type="scientific">Portunus trituberculatus</name>
    <name type="common">Swimming crab</name>
    <name type="synonym">Neptunus trituberculatus</name>
    <dbReference type="NCBI Taxonomy" id="210409"/>
    <lineage>
        <taxon>Eukaryota</taxon>
        <taxon>Metazoa</taxon>
        <taxon>Ecdysozoa</taxon>
        <taxon>Arthropoda</taxon>
        <taxon>Crustacea</taxon>
        <taxon>Multicrustacea</taxon>
        <taxon>Malacostraca</taxon>
        <taxon>Eumalacostraca</taxon>
        <taxon>Eucarida</taxon>
        <taxon>Decapoda</taxon>
        <taxon>Pleocyemata</taxon>
        <taxon>Brachyura</taxon>
        <taxon>Eubrachyura</taxon>
        <taxon>Portunoidea</taxon>
        <taxon>Portunidae</taxon>
        <taxon>Portuninae</taxon>
        <taxon>Portunus</taxon>
    </lineage>
</organism>
<evidence type="ECO:0000313" key="4">
    <source>
        <dbReference type="Proteomes" id="UP000324222"/>
    </source>
</evidence>
<sequence>MWSCHPGGYRATLSPAEPRAELPSAKYIRLSPRSSTQALSTHHTTAASSQSTERESAVPEHHNYTMSSNLAWAVVGAAVTVLVVIGVDVARADECSLRPVIHILSYPGCTSKPIPSFACQGRCTSYVQVRVLCRAGLGWMACCFRCSCCSSLAVRRIVTTFISLQVSGSKLWQTERSCMCCQESGEREAAITLNCPKPRPGEPKEKKQYKSWKGEGTKLFPEFASQKYERLTPVSESCAANTLAVLRSEIVVDVYVTITSILQN</sequence>